<dbReference type="RefSeq" id="WP_355398473.1">
    <property type="nucleotide sequence ID" value="NZ_JBEXPZ010000029.1"/>
</dbReference>
<evidence type="ECO:0000256" key="2">
    <source>
        <dbReference type="ARBA" id="ARBA00023015"/>
    </source>
</evidence>
<feature type="region of interest" description="Disordered" evidence="5">
    <location>
        <begin position="146"/>
        <end position="166"/>
    </location>
</feature>
<keyword evidence="3" id="KW-0238">DNA-binding</keyword>
<evidence type="ECO:0000256" key="4">
    <source>
        <dbReference type="ARBA" id="ARBA00023163"/>
    </source>
</evidence>
<comment type="similarity">
    <text evidence="1">Belongs to the LysR transcriptional regulatory family.</text>
</comment>
<dbReference type="SUPFAM" id="SSF46785">
    <property type="entry name" value="Winged helix' DNA-binding domain"/>
    <property type="match status" value="1"/>
</dbReference>
<feature type="domain" description="HTH lysR-type" evidence="6">
    <location>
        <begin position="2"/>
        <end position="59"/>
    </location>
</feature>
<evidence type="ECO:0000313" key="7">
    <source>
        <dbReference type="EMBL" id="MET9847297.1"/>
    </source>
</evidence>
<dbReference type="Gene3D" id="1.10.10.10">
    <property type="entry name" value="Winged helix-like DNA-binding domain superfamily/Winged helix DNA-binding domain"/>
    <property type="match status" value="1"/>
</dbReference>
<name>A0ABV2V1T2_9ACTN</name>
<evidence type="ECO:0000256" key="1">
    <source>
        <dbReference type="ARBA" id="ARBA00009437"/>
    </source>
</evidence>
<accession>A0ABV2V1T2</accession>
<sequence length="166" mass="18308">MLEMREIETFVAVAEELHFGRAADRLRLSTSRVSNLLRTVERRAGARLFERSSRVVRLTLQGAQLHAGPRAAYIQIERTLEDVRRTGSLGGGVRRAGFSTTLPEKLRAELIDAIERRLRHCRVAASGAAGSPPPALPGRRLRRCRVAASGMPTTDPAQLPRPPRQG</sequence>
<keyword evidence="4" id="KW-0804">Transcription</keyword>
<dbReference type="Proteomes" id="UP001550210">
    <property type="component" value="Unassembled WGS sequence"/>
</dbReference>
<dbReference type="PANTHER" id="PTHR30346:SF0">
    <property type="entry name" value="HCA OPERON TRANSCRIPTIONAL ACTIVATOR HCAR"/>
    <property type="match status" value="1"/>
</dbReference>
<dbReference type="InterPro" id="IPR036390">
    <property type="entry name" value="WH_DNA-bd_sf"/>
</dbReference>
<dbReference type="EMBL" id="JBEXPZ010000029">
    <property type="protein sequence ID" value="MET9847297.1"/>
    <property type="molecule type" value="Genomic_DNA"/>
</dbReference>
<dbReference type="InterPro" id="IPR036388">
    <property type="entry name" value="WH-like_DNA-bd_sf"/>
</dbReference>
<evidence type="ECO:0000259" key="6">
    <source>
        <dbReference type="PROSITE" id="PS50931"/>
    </source>
</evidence>
<keyword evidence="8" id="KW-1185">Reference proteome</keyword>
<gene>
    <name evidence="7" type="ORF">ABZZ21_22655</name>
</gene>
<dbReference type="PANTHER" id="PTHR30346">
    <property type="entry name" value="TRANSCRIPTIONAL DUAL REGULATOR HCAR-RELATED"/>
    <property type="match status" value="1"/>
</dbReference>
<proteinExistence type="inferred from homology"/>
<evidence type="ECO:0000256" key="3">
    <source>
        <dbReference type="ARBA" id="ARBA00023125"/>
    </source>
</evidence>
<protein>
    <submittedName>
        <fullName evidence="7">LysR family transcriptional regulator</fullName>
    </submittedName>
</protein>
<organism evidence="7 8">
    <name type="scientific">Streptomyces ossamyceticus</name>
    <dbReference type="NCBI Taxonomy" id="249581"/>
    <lineage>
        <taxon>Bacteria</taxon>
        <taxon>Bacillati</taxon>
        <taxon>Actinomycetota</taxon>
        <taxon>Actinomycetes</taxon>
        <taxon>Kitasatosporales</taxon>
        <taxon>Streptomycetaceae</taxon>
        <taxon>Streptomyces</taxon>
    </lineage>
</organism>
<reference evidence="7 8" key="1">
    <citation type="submission" date="2024-06" db="EMBL/GenBank/DDBJ databases">
        <title>The Natural Products Discovery Center: Release of the First 8490 Sequenced Strains for Exploring Actinobacteria Biosynthetic Diversity.</title>
        <authorList>
            <person name="Kalkreuter E."/>
            <person name="Kautsar S.A."/>
            <person name="Yang D."/>
            <person name="Bader C.D."/>
            <person name="Teijaro C.N."/>
            <person name="Fluegel L."/>
            <person name="Davis C.M."/>
            <person name="Simpson J.R."/>
            <person name="Lauterbach L."/>
            <person name="Steele A.D."/>
            <person name="Gui C."/>
            <person name="Meng S."/>
            <person name="Li G."/>
            <person name="Viehrig K."/>
            <person name="Ye F."/>
            <person name="Su P."/>
            <person name="Kiefer A.F."/>
            <person name="Nichols A."/>
            <person name="Cepeda A.J."/>
            <person name="Yan W."/>
            <person name="Fan B."/>
            <person name="Jiang Y."/>
            <person name="Adhikari A."/>
            <person name="Zheng C.-J."/>
            <person name="Schuster L."/>
            <person name="Cowan T.M."/>
            <person name="Smanski M.J."/>
            <person name="Chevrette M.G."/>
            <person name="De Carvalho L.P.S."/>
            <person name="Shen B."/>
        </authorList>
    </citation>
    <scope>NUCLEOTIDE SEQUENCE [LARGE SCALE GENOMIC DNA]</scope>
    <source>
        <strain evidence="7 8">NPDC006434</strain>
    </source>
</reference>
<keyword evidence="2" id="KW-0805">Transcription regulation</keyword>
<comment type="caution">
    <text evidence="7">The sequence shown here is derived from an EMBL/GenBank/DDBJ whole genome shotgun (WGS) entry which is preliminary data.</text>
</comment>
<dbReference type="Pfam" id="PF00126">
    <property type="entry name" value="HTH_1"/>
    <property type="match status" value="1"/>
</dbReference>
<dbReference type="InterPro" id="IPR000847">
    <property type="entry name" value="LysR_HTH_N"/>
</dbReference>
<evidence type="ECO:0000256" key="5">
    <source>
        <dbReference type="SAM" id="MobiDB-lite"/>
    </source>
</evidence>
<dbReference type="PROSITE" id="PS50931">
    <property type="entry name" value="HTH_LYSR"/>
    <property type="match status" value="1"/>
</dbReference>
<evidence type="ECO:0000313" key="8">
    <source>
        <dbReference type="Proteomes" id="UP001550210"/>
    </source>
</evidence>